<evidence type="ECO:0000256" key="3">
    <source>
        <dbReference type="ARBA" id="ARBA00022723"/>
    </source>
</evidence>
<accession>A0A117L2H1</accession>
<proteinExistence type="predicted"/>
<dbReference type="Gene3D" id="3.60.21.10">
    <property type="match status" value="1"/>
</dbReference>
<keyword evidence="4" id="KW-0472">Membrane</keyword>
<dbReference type="GO" id="GO:0046872">
    <property type="term" value="F:metal ion binding"/>
    <property type="evidence" value="ECO:0007669"/>
    <property type="project" value="UniProtKB-KW"/>
</dbReference>
<dbReference type="Proteomes" id="UP000058636">
    <property type="component" value="Unassembled WGS sequence"/>
</dbReference>
<dbReference type="AlphaFoldDB" id="A0A117L2H1"/>
<reference evidence="7 8" key="1">
    <citation type="journal article" date="2015" name="MBio">
        <title>Genome-Resolved Metagenomic Analysis Reveals Roles for Candidate Phyla and Other Microbial Community Members in Biogeochemical Transformations in Oil Reservoirs.</title>
        <authorList>
            <person name="Hu P."/>
            <person name="Tom L."/>
            <person name="Singh A."/>
            <person name="Thomas B.C."/>
            <person name="Baker B.J."/>
            <person name="Piceno Y.M."/>
            <person name="Andersen G.L."/>
            <person name="Banfield J.F."/>
        </authorList>
    </citation>
    <scope>NUCLEOTIDE SEQUENCE [LARGE SCALE GENOMIC DNA]</scope>
    <source>
        <strain evidence="7">46_26</strain>
    </source>
</reference>
<dbReference type="SUPFAM" id="SSF56300">
    <property type="entry name" value="Metallo-dependent phosphatases"/>
    <property type="match status" value="1"/>
</dbReference>
<protein>
    <recommendedName>
        <fullName evidence="6">Calcineurin-like phosphoesterase domain-containing protein</fullName>
    </recommendedName>
</protein>
<dbReference type="EMBL" id="LGFG01000102">
    <property type="protein sequence ID" value="KUK22731.1"/>
    <property type="molecule type" value="Genomic_DNA"/>
</dbReference>
<dbReference type="GO" id="GO:0016020">
    <property type="term" value="C:membrane"/>
    <property type="evidence" value="ECO:0007669"/>
    <property type="project" value="GOC"/>
</dbReference>
<dbReference type="PANTHER" id="PTHR34990">
    <property type="entry name" value="UDP-2,3-DIACYLGLUCOSAMINE HYDROLASE-RELATED"/>
    <property type="match status" value="1"/>
</dbReference>
<sequence>MFISDLHIGDGSAKDDFFFDKELVNFIEDMSQTEDVELFVVGDGFEVLESRTVKEIGLVSFEEVVETLDETVIDEIEKKHSEVFETLKKFSRRHRVYYVVGNHDYHILKNKKLQNALKNRFEKFEILPYYYDPHSKLLVLHGNQFDVINRFTVDRKTKKVIPPLGDYIARYMMINFDSQVVNFAPEDVIRDYDNVRPLLDVFHWFDYVTEIYDLSVDLVELWLKSFLSMLKTKEARKWMRNNFPRTHWLSRVFVNRFGGVELGKVLVRSIYTLRKLRRVDYLQRWAKSILKGNLRWKEFMTGYPGDLHEVGEVDILVMGHVHHFTYRIVPTTQGKKLYVNCGSWRPVLEKIGLRKKHGFHRKAELPKIIMDFSGKNVEVKASITNVLGKIQGGDS</sequence>
<dbReference type="PATRIC" id="fig|93930.3.peg.184"/>
<dbReference type="InterPro" id="IPR043461">
    <property type="entry name" value="LpxH-like"/>
</dbReference>
<comment type="caution">
    <text evidence="7">The sequence shown here is derived from an EMBL/GenBank/DDBJ whole genome shotgun (WGS) entry which is preliminary data.</text>
</comment>
<keyword evidence="3" id="KW-0479">Metal-binding</keyword>
<keyword evidence="2" id="KW-0997">Cell inner membrane</keyword>
<dbReference type="PANTHER" id="PTHR34990:SF2">
    <property type="entry name" value="BLL8164 PROTEIN"/>
    <property type="match status" value="1"/>
</dbReference>
<dbReference type="Pfam" id="PF00149">
    <property type="entry name" value="Metallophos"/>
    <property type="match status" value="1"/>
</dbReference>
<organism evidence="7 8">
    <name type="scientific">Thermotoga petrophila</name>
    <dbReference type="NCBI Taxonomy" id="93929"/>
    <lineage>
        <taxon>Bacteria</taxon>
        <taxon>Thermotogati</taxon>
        <taxon>Thermotogota</taxon>
        <taxon>Thermotogae</taxon>
        <taxon>Thermotogales</taxon>
        <taxon>Thermotogaceae</taxon>
        <taxon>Thermotoga</taxon>
    </lineage>
</organism>
<evidence type="ECO:0000256" key="5">
    <source>
        <dbReference type="ARBA" id="ARBA00023211"/>
    </source>
</evidence>
<gene>
    <name evidence="7" type="ORF">XD57_1173</name>
</gene>
<dbReference type="InterPro" id="IPR029052">
    <property type="entry name" value="Metallo-depent_PP-like"/>
</dbReference>
<evidence type="ECO:0000259" key="6">
    <source>
        <dbReference type="Pfam" id="PF00149"/>
    </source>
</evidence>
<evidence type="ECO:0000256" key="2">
    <source>
        <dbReference type="ARBA" id="ARBA00022519"/>
    </source>
</evidence>
<keyword evidence="5" id="KW-0464">Manganese</keyword>
<evidence type="ECO:0000313" key="7">
    <source>
        <dbReference type="EMBL" id="KUK22731.1"/>
    </source>
</evidence>
<evidence type="ECO:0000256" key="4">
    <source>
        <dbReference type="ARBA" id="ARBA00023136"/>
    </source>
</evidence>
<keyword evidence="1" id="KW-1003">Cell membrane</keyword>
<evidence type="ECO:0000256" key="1">
    <source>
        <dbReference type="ARBA" id="ARBA00022475"/>
    </source>
</evidence>
<dbReference type="InterPro" id="IPR004843">
    <property type="entry name" value="Calcineurin-like_PHP"/>
</dbReference>
<name>A0A117L2H1_9THEM</name>
<dbReference type="GO" id="GO:0009245">
    <property type="term" value="P:lipid A biosynthetic process"/>
    <property type="evidence" value="ECO:0007669"/>
    <property type="project" value="TreeGrafter"/>
</dbReference>
<evidence type="ECO:0000313" key="8">
    <source>
        <dbReference type="Proteomes" id="UP000058636"/>
    </source>
</evidence>
<dbReference type="GO" id="GO:0008758">
    <property type="term" value="F:UDP-2,3-diacylglucosamine hydrolase activity"/>
    <property type="evidence" value="ECO:0007669"/>
    <property type="project" value="TreeGrafter"/>
</dbReference>
<dbReference type="CDD" id="cd07398">
    <property type="entry name" value="MPP_YbbF-LpxH"/>
    <property type="match status" value="1"/>
</dbReference>
<feature type="domain" description="Calcineurin-like phosphoesterase" evidence="6">
    <location>
        <begin position="2"/>
        <end position="156"/>
    </location>
</feature>